<accession>H8Z6T4</accession>
<dbReference type="InterPro" id="IPR018660">
    <property type="entry name" value="MliC"/>
</dbReference>
<sequence>MPIKGFRTALLGLIPTAVLLISADTIAGESASKSTSASELPSPTRIKWQCTEQPAMLVVVNAQGALANETQGAKTSHPVQIHAIKLEPTASGPQIPAKLISTDSDLAAPAATWSPGNSVITSDGHLRLDLTDKHAFLATNEFGNQTLFRRFNCGTAGKNAPVHYQCGPDFDLWVSFTTPGDGASDASTDKKTAKQDSAMVQYPGGQIELPQDSSGPGARYAQADSSLLIQGDSATFTLDGGEEHRCQVED</sequence>
<gene>
    <name evidence="7" type="ORF">Thi970DRAFT_04462</name>
</gene>
<evidence type="ECO:0000313" key="7">
    <source>
        <dbReference type="EMBL" id="EIC20800.1"/>
    </source>
</evidence>
<keyword evidence="1 5" id="KW-0732">Signal</keyword>
<feature type="signal peptide" evidence="5">
    <location>
        <begin position="1"/>
        <end position="27"/>
    </location>
</feature>
<protein>
    <submittedName>
        <fullName evidence="7">Putative periplasmic protein</fullName>
    </submittedName>
</protein>
<dbReference type="Gene3D" id="2.40.128.200">
    <property type="match status" value="1"/>
</dbReference>
<keyword evidence="4" id="KW-0449">Lipoprotein</keyword>
<dbReference type="RefSeq" id="WP_009151203.1">
    <property type="nucleotide sequence ID" value="NZ_CP121471.1"/>
</dbReference>
<organism evidence="7 8">
    <name type="scientific">Thiorhodovibrio frisius</name>
    <dbReference type="NCBI Taxonomy" id="631362"/>
    <lineage>
        <taxon>Bacteria</taxon>
        <taxon>Pseudomonadati</taxon>
        <taxon>Pseudomonadota</taxon>
        <taxon>Gammaproteobacteria</taxon>
        <taxon>Chromatiales</taxon>
        <taxon>Chromatiaceae</taxon>
        <taxon>Thiorhodovibrio</taxon>
    </lineage>
</organism>
<feature type="chain" id="PRO_5003617439" evidence="5">
    <location>
        <begin position="28"/>
        <end position="250"/>
    </location>
</feature>
<keyword evidence="2" id="KW-0472">Membrane</keyword>
<dbReference type="EMBL" id="JH603170">
    <property type="protein sequence ID" value="EIC20800.1"/>
    <property type="molecule type" value="Genomic_DNA"/>
</dbReference>
<evidence type="ECO:0000256" key="1">
    <source>
        <dbReference type="ARBA" id="ARBA00022729"/>
    </source>
</evidence>
<dbReference type="Proteomes" id="UP000002964">
    <property type="component" value="Unassembled WGS sequence"/>
</dbReference>
<dbReference type="STRING" id="631362.Thi970DRAFT_04462"/>
<dbReference type="SUPFAM" id="SSF141488">
    <property type="entry name" value="YdhA-like"/>
    <property type="match status" value="1"/>
</dbReference>
<dbReference type="HOGENOM" id="CLU_1110994_0_0_6"/>
<name>H8Z6T4_9GAMM</name>
<evidence type="ECO:0000256" key="2">
    <source>
        <dbReference type="ARBA" id="ARBA00023136"/>
    </source>
</evidence>
<evidence type="ECO:0000256" key="3">
    <source>
        <dbReference type="ARBA" id="ARBA00023139"/>
    </source>
</evidence>
<evidence type="ECO:0000256" key="4">
    <source>
        <dbReference type="ARBA" id="ARBA00023288"/>
    </source>
</evidence>
<proteinExistence type="predicted"/>
<dbReference type="AlphaFoldDB" id="H8Z6T4"/>
<keyword evidence="8" id="KW-1185">Reference proteome</keyword>
<reference evidence="8" key="1">
    <citation type="submission" date="2011-06" db="EMBL/GenBank/DDBJ databases">
        <authorList>
            <consortium name="US DOE Joint Genome Institute (JGI-PGF)"/>
            <person name="Lucas S."/>
            <person name="Han J."/>
            <person name="Lapidus A."/>
            <person name="Cheng J.-F."/>
            <person name="Goodwin L."/>
            <person name="Pitluck S."/>
            <person name="Peters L."/>
            <person name="Land M.L."/>
            <person name="Hauser L."/>
            <person name="Vogl K."/>
            <person name="Liu Z."/>
            <person name="Overmann J."/>
            <person name="Frigaard N.-U."/>
            <person name="Bryant D.A."/>
            <person name="Woyke T.J."/>
        </authorList>
    </citation>
    <scope>NUCLEOTIDE SEQUENCE [LARGE SCALE GENOMIC DNA]</scope>
    <source>
        <strain evidence="8">970</strain>
    </source>
</reference>
<feature type="domain" description="C-type lysozyme inhibitor" evidence="6">
    <location>
        <begin position="192"/>
        <end position="242"/>
    </location>
</feature>
<evidence type="ECO:0000256" key="5">
    <source>
        <dbReference type="SAM" id="SignalP"/>
    </source>
</evidence>
<dbReference type="Pfam" id="PF09864">
    <property type="entry name" value="MliC"/>
    <property type="match status" value="1"/>
</dbReference>
<keyword evidence="3" id="KW-0564">Palmitate</keyword>
<evidence type="ECO:0000259" key="6">
    <source>
        <dbReference type="Pfam" id="PF09864"/>
    </source>
</evidence>
<evidence type="ECO:0000313" key="8">
    <source>
        <dbReference type="Proteomes" id="UP000002964"/>
    </source>
</evidence>
<dbReference type="InterPro" id="IPR036328">
    <property type="entry name" value="MliC_sf"/>
</dbReference>
<reference evidence="7 8" key="2">
    <citation type="submission" date="2011-11" db="EMBL/GenBank/DDBJ databases">
        <authorList>
            <consortium name="US DOE Joint Genome Institute"/>
            <person name="Lucas S."/>
            <person name="Han J."/>
            <person name="Lapidus A."/>
            <person name="Cheng J.-F."/>
            <person name="Goodwin L."/>
            <person name="Pitluck S."/>
            <person name="Peters L."/>
            <person name="Ovchinnikova G."/>
            <person name="Zhang X."/>
            <person name="Detter J.C."/>
            <person name="Han C."/>
            <person name="Tapia R."/>
            <person name="Land M."/>
            <person name="Hauser L."/>
            <person name="Kyrpides N."/>
            <person name="Ivanova N."/>
            <person name="Pagani I."/>
            <person name="Vogl K."/>
            <person name="Liu Z."/>
            <person name="Overmann J."/>
            <person name="Frigaard N.-U."/>
            <person name="Bryant D."/>
            <person name="Woyke T."/>
        </authorList>
    </citation>
    <scope>NUCLEOTIDE SEQUENCE [LARGE SCALE GENOMIC DNA]</scope>
    <source>
        <strain evidence="7 8">970</strain>
    </source>
</reference>